<dbReference type="Proteomes" id="UP000485058">
    <property type="component" value="Unassembled WGS sequence"/>
</dbReference>
<keyword evidence="4" id="KW-1185">Reference proteome</keyword>
<comment type="caution">
    <text evidence="3">The sequence shown here is derived from an EMBL/GenBank/DDBJ whole genome shotgun (WGS) entry which is preliminary data.</text>
</comment>
<sequence length="310" mass="33633">MVGDLEVQLRKAASEVDTARMDQQQCRLELQQLRQKHEALSSSYSALQERSRQAAEQQAGTVDGLKAELQRALEEAAQARAAERQRLGEQSRLQGQLDALREVHSQCKTQVKALEEGVAAAARDRQAALDVQEAAAAGWAAKVESLEQRLRAATGSLDQQEQLRTQANQASAKVSTADSHLQGMRDTIDQLTSSKVKLQSKLLDQLASMKRKLAEVEDHNQQLRTSASAAAHQDTYRNLSHSITLAPPSHRPVSAPRAPSPLATVRPPSAGLGSAAVAGSSMRDRAQALYDRARMASRALGYEDESESDG</sequence>
<evidence type="ECO:0000313" key="4">
    <source>
        <dbReference type="Proteomes" id="UP000485058"/>
    </source>
</evidence>
<feature type="non-terminal residue" evidence="3">
    <location>
        <position position="310"/>
    </location>
</feature>
<dbReference type="EMBL" id="BLLF01000442">
    <property type="protein sequence ID" value="GFH11847.1"/>
    <property type="molecule type" value="Genomic_DNA"/>
</dbReference>
<evidence type="ECO:0000256" key="1">
    <source>
        <dbReference type="SAM" id="Coils"/>
    </source>
</evidence>
<feature type="non-terminal residue" evidence="3">
    <location>
        <position position="1"/>
    </location>
</feature>
<feature type="compositionally biased region" description="Low complexity" evidence="2">
    <location>
        <begin position="269"/>
        <end position="281"/>
    </location>
</feature>
<proteinExistence type="predicted"/>
<feature type="coiled-coil region" evidence="1">
    <location>
        <begin position="199"/>
        <end position="226"/>
    </location>
</feature>
<feature type="region of interest" description="Disordered" evidence="2">
    <location>
        <begin position="243"/>
        <end position="283"/>
    </location>
</feature>
<evidence type="ECO:0000313" key="3">
    <source>
        <dbReference type="EMBL" id="GFH11847.1"/>
    </source>
</evidence>
<protein>
    <submittedName>
        <fullName evidence="3">Uncharacterized protein</fullName>
    </submittedName>
</protein>
<organism evidence="3 4">
    <name type="scientific">Haematococcus lacustris</name>
    <name type="common">Green alga</name>
    <name type="synonym">Haematococcus pluvialis</name>
    <dbReference type="NCBI Taxonomy" id="44745"/>
    <lineage>
        <taxon>Eukaryota</taxon>
        <taxon>Viridiplantae</taxon>
        <taxon>Chlorophyta</taxon>
        <taxon>core chlorophytes</taxon>
        <taxon>Chlorophyceae</taxon>
        <taxon>CS clade</taxon>
        <taxon>Chlamydomonadales</taxon>
        <taxon>Haematococcaceae</taxon>
        <taxon>Haematococcus</taxon>
    </lineage>
</organism>
<reference evidence="3 4" key="1">
    <citation type="submission" date="2020-02" db="EMBL/GenBank/DDBJ databases">
        <title>Draft genome sequence of Haematococcus lacustris strain NIES-144.</title>
        <authorList>
            <person name="Morimoto D."/>
            <person name="Nakagawa S."/>
            <person name="Yoshida T."/>
            <person name="Sawayama S."/>
        </authorList>
    </citation>
    <scope>NUCLEOTIDE SEQUENCE [LARGE SCALE GENOMIC DNA]</scope>
    <source>
        <strain evidence="3 4">NIES-144</strain>
    </source>
</reference>
<evidence type="ECO:0000256" key="2">
    <source>
        <dbReference type="SAM" id="MobiDB-lite"/>
    </source>
</evidence>
<feature type="coiled-coil region" evidence="1">
    <location>
        <begin position="16"/>
        <end position="86"/>
    </location>
</feature>
<gene>
    <name evidence="3" type="ORF">HaLaN_07417</name>
</gene>
<accession>A0A699YNJ4</accession>
<keyword evidence="1" id="KW-0175">Coiled coil</keyword>
<dbReference type="AlphaFoldDB" id="A0A699YNJ4"/>
<name>A0A699YNJ4_HAELA</name>